<protein>
    <recommendedName>
        <fullName evidence="7">Zn(2)-C6 fungal-type domain-containing protein</fullName>
    </recommendedName>
</protein>
<dbReference type="Gene3D" id="4.10.240.10">
    <property type="entry name" value="Zn(2)-C6 fungal-type DNA-binding domain"/>
    <property type="match status" value="1"/>
</dbReference>
<dbReference type="Proteomes" id="UP000033647">
    <property type="component" value="Unassembled WGS sequence"/>
</dbReference>
<keyword evidence="5" id="KW-0539">Nucleus</keyword>
<evidence type="ECO:0000256" key="4">
    <source>
        <dbReference type="ARBA" id="ARBA00023163"/>
    </source>
</evidence>
<dbReference type="InterPro" id="IPR036864">
    <property type="entry name" value="Zn2-C6_fun-type_DNA-bd_sf"/>
</dbReference>
<evidence type="ECO:0000313" key="8">
    <source>
        <dbReference type="EMBL" id="KJX98083.1"/>
    </source>
</evidence>
<feature type="domain" description="Zn(2)-C6 fungal-type" evidence="7">
    <location>
        <begin position="99"/>
        <end position="127"/>
    </location>
</feature>
<dbReference type="Pfam" id="PF00172">
    <property type="entry name" value="Zn_clus"/>
    <property type="match status" value="1"/>
</dbReference>
<accession>A0A0F4GLG8</accession>
<dbReference type="PANTHER" id="PTHR31845:SF39">
    <property type="entry name" value="TRANSCRIPTION FACTOR PBCR-RELATED"/>
    <property type="match status" value="1"/>
</dbReference>
<dbReference type="GO" id="GO:0008270">
    <property type="term" value="F:zinc ion binding"/>
    <property type="evidence" value="ECO:0007669"/>
    <property type="project" value="InterPro"/>
</dbReference>
<dbReference type="SMART" id="SM00066">
    <property type="entry name" value="GAL4"/>
    <property type="match status" value="1"/>
</dbReference>
<dbReference type="PANTHER" id="PTHR31845">
    <property type="entry name" value="FINGER DOMAIN PROTEIN, PUTATIVE-RELATED"/>
    <property type="match status" value="1"/>
</dbReference>
<dbReference type="CDD" id="cd00067">
    <property type="entry name" value="GAL4"/>
    <property type="match status" value="1"/>
</dbReference>
<dbReference type="GO" id="GO:0000981">
    <property type="term" value="F:DNA-binding transcription factor activity, RNA polymerase II-specific"/>
    <property type="evidence" value="ECO:0007669"/>
    <property type="project" value="InterPro"/>
</dbReference>
<keyword evidence="4" id="KW-0804">Transcription</keyword>
<keyword evidence="6" id="KW-0175">Coiled coil</keyword>
<organism evidence="8 9">
    <name type="scientific">Zymoseptoria brevis</name>
    <dbReference type="NCBI Taxonomy" id="1047168"/>
    <lineage>
        <taxon>Eukaryota</taxon>
        <taxon>Fungi</taxon>
        <taxon>Dikarya</taxon>
        <taxon>Ascomycota</taxon>
        <taxon>Pezizomycotina</taxon>
        <taxon>Dothideomycetes</taxon>
        <taxon>Dothideomycetidae</taxon>
        <taxon>Mycosphaerellales</taxon>
        <taxon>Mycosphaerellaceae</taxon>
        <taxon>Zymoseptoria</taxon>
    </lineage>
</organism>
<evidence type="ECO:0000256" key="2">
    <source>
        <dbReference type="ARBA" id="ARBA00023015"/>
    </source>
</evidence>
<dbReference type="STRING" id="1047168.A0A0F4GLG8"/>
<evidence type="ECO:0000313" key="9">
    <source>
        <dbReference type="Proteomes" id="UP000033647"/>
    </source>
</evidence>
<name>A0A0F4GLG8_9PEZI</name>
<evidence type="ECO:0000256" key="6">
    <source>
        <dbReference type="SAM" id="Coils"/>
    </source>
</evidence>
<dbReference type="SUPFAM" id="SSF57701">
    <property type="entry name" value="Zn2/Cys6 DNA-binding domain"/>
    <property type="match status" value="1"/>
</dbReference>
<reference evidence="8 9" key="1">
    <citation type="submission" date="2015-03" db="EMBL/GenBank/DDBJ databases">
        <title>RNA-seq based gene annotation and comparative genomics of four Zymoseptoria species reveal species-specific pathogenicity related genes and transposable element activity.</title>
        <authorList>
            <person name="Grandaubert J."/>
            <person name="Bhattacharyya A."/>
            <person name="Stukenbrock E.H."/>
        </authorList>
    </citation>
    <scope>NUCLEOTIDE SEQUENCE [LARGE SCALE GENOMIC DNA]</scope>
    <source>
        <strain evidence="8 9">Zb18110</strain>
    </source>
</reference>
<dbReference type="EMBL" id="LAFY01000430">
    <property type="protein sequence ID" value="KJX98083.1"/>
    <property type="molecule type" value="Genomic_DNA"/>
</dbReference>
<evidence type="ECO:0000256" key="1">
    <source>
        <dbReference type="ARBA" id="ARBA00004123"/>
    </source>
</evidence>
<keyword evidence="3" id="KW-0238">DNA-binding</keyword>
<evidence type="ECO:0000256" key="5">
    <source>
        <dbReference type="ARBA" id="ARBA00023242"/>
    </source>
</evidence>
<sequence length="656" mass="71873">MVDPFAGDFSPEDVRISKVPSFLPLGLGCILGGLLARKGSDQSNRSRIQGNGHGKALGGSWRSFTLCSREPHSYQRPKTAECHASNFRRMSAAPSRRRACEPCHVLKIKCDRTQEGCGRCIRLGINCAPAVRRLQRNRITELESQIENLTKALHHQARISKPKERQPQSDEIVAFLDARMTETSQRDALRVYSVSVVPRLPIVPVDAADYAELRRNKPILLLTVLAFATPNVLDSAVRNELVEKAMESLGLDLIGTGNVSIPHVQAALLACFWYRSTPKSAGHSTVEQLAQLATSVSIAMGLAGPGSAKFSITAIPDPDVLLRDGPRTWLGCFIATTAMALTTRRQDANVWTPYHEECLGYLRISPPATDRLFCLLVTITRLHFRTALSLGLHDASPMSIISDSAHRKQVSDLKAEIANWSAVALTAGSLELMFWHQIALVHLNEPVLYTLTNKSTFSAPYLPHQLAPDDFAAPPIVTDAHVAALHDLKDACHRALDIALDLGPAVILSLDSMSFIPRILSTLHVLLKMYIAVSGPGNTYSEAIDRSDLQVEYYLARMGVLSSELQAGDCASWNAMIISATDLLEQWFLTYNVDLQTINSARIESSANELTPPSGDDSLDVSTTTSWDSGQWGQLDDVAWLVPLPAEDSLLPASHW</sequence>
<dbReference type="InterPro" id="IPR051089">
    <property type="entry name" value="prtT"/>
</dbReference>
<gene>
    <name evidence="8" type="ORF">TI39_contig438g00005</name>
</gene>
<comment type="subcellular location">
    <subcellularLocation>
        <location evidence="1">Nucleus</location>
    </subcellularLocation>
</comment>
<proteinExistence type="predicted"/>
<dbReference type="OrthoDB" id="3365636at2759"/>
<dbReference type="AlphaFoldDB" id="A0A0F4GLG8"/>
<dbReference type="PROSITE" id="PS00463">
    <property type="entry name" value="ZN2_CY6_FUNGAL_1"/>
    <property type="match status" value="1"/>
</dbReference>
<dbReference type="GO" id="GO:0000976">
    <property type="term" value="F:transcription cis-regulatory region binding"/>
    <property type="evidence" value="ECO:0007669"/>
    <property type="project" value="TreeGrafter"/>
</dbReference>
<evidence type="ECO:0000256" key="3">
    <source>
        <dbReference type="ARBA" id="ARBA00023125"/>
    </source>
</evidence>
<feature type="coiled-coil region" evidence="6">
    <location>
        <begin position="132"/>
        <end position="159"/>
    </location>
</feature>
<dbReference type="PROSITE" id="PS50048">
    <property type="entry name" value="ZN2_CY6_FUNGAL_2"/>
    <property type="match status" value="1"/>
</dbReference>
<evidence type="ECO:0000259" key="7">
    <source>
        <dbReference type="PROSITE" id="PS50048"/>
    </source>
</evidence>
<dbReference type="GO" id="GO:0005634">
    <property type="term" value="C:nucleus"/>
    <property type="evidence" value="ECO:0007669"/>
    <property type="project" value="UniProtKB-SubCell"/>
</dbReference>
<comment type="caution">
    <text evidence="8">The sequence shown here is derived from an EMBL/GenBank/DDBJ whole genome shotgun (WGS) entry which is preliminary data.</text>
</comment>
<dbReference type="InterPro" id="IPR001138">
    <property type="entry name" value="Zn2Cys6_DnaBD"/>
</dbReference>
<keyword evidence="9" id="KW-1185">Reference proteome</keyword>
<keyword evidence="2" id="KW-0805">Transcription regulation</keyword>